<evidence type="ECO:0000313" key="2">
    <source>
        <dbReference type="EMBL" id="KXZ44801.1"/>
    </source>
</evidence>
<comment type="caution">
    <text evidence="2">The sequence shown here is derived from an EMBL/GenBank/DDBJ whole genome shotgun (WGS) entry which is preliminary data.</text>
</comment>
<organism evidence="2 3">
    <name type="scientific">Gonium pectorale</name>
    <name type="common">Green alga</name>
    <dbReference type="NCBI Taxonomy" id="33097"/>
    <lineage>
        <taxon>Eukaryota</taxon>
        <taxon>Viridiplantae</taxon>
        <taxon>Chlorophyta</taxon>
        <taxon>core chlorophytes</taxon>
        <taxon>Chlorophyceae</taxon>
        <taxon>CS clade</taxon>
        <taxon>Chlamydomonadales</taxon>
        <taxon>Volvocaceae</taxon>
        <taxon>Gonium</taxon>
    </lineage>
</organism>
<sequence length="434" mass="42289">MPGSQASTIVESSTDGYPPMNAASPLTRPEKALTAASSSATSRSPITVGSINLRSLVGGTDGDSQRGSNPSHRRTTQNDTSIASGAGLREVSRDLLPHDAAGKLPSTGSIAWGNAPDDAHNGTAGVAVGAVTAVAIVKDPASYAPLDRQQQQSAATAPGAAISYAGVGGVSSAPAAIKSSLMQHLNIGAAPPGGVDVEDEVESLVQGIDWSVTTRQAAAAAANGGGGSAALGRNMSRSVSHGRGSNTYVPSPLGSRSGLPPDAEPTATATVTGGRGSSSTGSAVASGMGPRVMSRHLSRAISRHTSGNGRGRASASVVDEDDLALEGAGSHGGGGAAGLPGSTGGIALHDGAAGRGAYPARGAFSPANVLAAPPPAATAGAGAWGGMLVDIESGPAMSGMMAAATEPALSSRAARAQAMLARNISRHAVVAVDA</sequence>
<feature type="compositionally biased region" description="Low complexity" evidence="1">
    <location>
        <begin position="32"/>
        <end position="42"/>
    </location>
</feature>
<name>A0A150G4Q3_GONPE</name>
<dbReference type="Proteomes" id="UP000075714">
    <property type="component" value="Unassembled WGS sequence"/>
</dbReference>
<gene>
    <name evidence="2" type="ORF">GPECTOR_62g916</name>
</gene>
<feature type="compositionally biased region" description="Polar residues" evidence="1">
    <location>
        <begin position="43"/>
        <end position="53"/>
    </location>
</feature>
<proteinExistence type="predicted"/>
<feature type="compositionally biased region" description="Low complexity" evidence="1">
    <location>
        <begin position="250"/>
        <end position="287"/>
    </location>
</feature>
<dbReference type="AlphaFoldDB" id="A0A150G4Q3"/>
<reference evidence="3" key="1">
    <citation type="journal article" date="2016" name="Nat. Commun.">
        <title>The Gonium pectorale genome demonstrates co-option of cell cycle regulation during the evolution of multicellularity.</title>
        <authorList>
            <person name="Hanschen E.R."/>
            <person name="Marriage T.N."/>
            <person name="Ferris P.J."/>
            <person name="Hamaji T."/>
            <person name="Toyoda A."/>
            <person name="Fujiyama A."/>
            <person name="Neme R."/>
            <person name="Noguchi H."/>
            <person name="Minakuchi Y."/>
            <person name="Suzuki M."/>
            <person name="Kawai-Toyooka H."/>
            <person name="Smith D.R."/>
            <person name="Sparks H."/>
            <person name="Anderson J."/>
            <person name="Bakaric R."/>
            <person name="Luria V."/>
            <person name="Karger A."/>
            <person name="Kirschner M.W."/>
            <person name="Durand P.M."/>
            <person name="Michod R.E."/>
            <person name="Nozaki H."/>
            <person name="Olson B.J."/>
        </authorList>
    </citation>
    <scope>NUCLEOTIDE SEQUENCE [LARGE SCALE GENOMIC DNA]</scope>
    <source>
        <strain evidence="3">NIES-2863</strain>
    </source>
</reference>
<feature type="compositionally biased region" description="Polar residues" evidence="1">
    <location>
        <begin position="235"/>
        <end position="249"/>
    </location>
</feature>
<feature type="region of interest" description="Disordered" evidence="1">
    <location>
        <begin position="1"/>
        <end position="87"/>
    </location>
</feature>
<feature type="region of interest" description="Disordered" evidence="1">
    <location>
        <begin position="223"/>
        <end position="291"/>
    </location>
</feature>
<evidence type="ECO:0000313" key="3">
    <source>
        <dbReference type="Proteomes" id="UP000075714"/>
    </source>
</evidence>
<dbReference type="EMBL" id="LSYV01000063">
    <property type="protein sequence ID" value="KXZ44801.1"/>
    <property type="molecule type" value="Genomic_DNA"/>
</dbReference>
<feature type="compositionally biased region" description="Polar residues" evidence="1">
    <location>
        <begin position="1"/>
        <end position="15"/>
    </location>
</feature>
<keyword evidence="3" id="KW-1185">Reference proteome</keyword>
<accession>A0A150G4Q3</accession>
<evidence type="ECO:0000256" key="1">
    <source>
        <dbReference type="SAM" id="MobiDB-lite"/>
    </source>
</evidence>
<protein>
    <submittedName>
        <fullName evidence="2">Uncharacterized protein</fullName>
    </submittedName>
</protein>